<accession>A0A8J8SE08</accession>
<dbReference type="KEGG" id="vgu:HYG85_19985"/>
<gene>
    <name evidence="2" type="ORF">HYG85_19985</name>
</gene>
<keyword evidence="1" id="KW-0472">Membrane</keyword>
<proteinExistence type="predicted"/>
<keyword evidence="1" id="KW-0812">Transmembrane</keyword>
<feature type="transmembrane region" description="Helical" evidence="1">
    <location>
        <begin position="84"/>
        <end position="102"/>
    </location>
</feature>
<dbReference type="AlphaFoldDB" id="A0A8J8SE08"/>
<reference evidence="2 3" key="1">
    <citation type="submission" date="2020-07" db="EMBL/GenBank/DDBJ databases">
        <title>Vallitalea guaymasensis genome.</title>
        <authorList>
            <person name="Postec A."/>
        </authorList>
    </citation>
    <scope>NUCLEOTIDE SEQUENCE [LARGE SCALE GENOMIC DNA]</scope>
    <source>
        <strain evidence="2 3">Ra1766G1</strain>
    </source>
</reference>
<evidence type="ECO:0000313" key="3">
    <source>
        <dbReference type="Proteomes" id="UP000677305"/>
    </source>
</evidence>
<feature type="transmembrane region" description="Helical" evidence="1">
    <location>
        <begin position="55"/>
        <end position="75"/>
    </location>
</feature>
<evidence type="ECO:0000313" key="2">
    <source>
        <dbReference type="EMBL" id="QUH31075.1"/>
    </source>
</evidence>
<keyword evidence="1" id="KW-1133">Transmembrane helix</keyword>
<keyword evidence="3" id="KW-1185">Reference proteome</keyword>
<feature type="transmembrane region" description="Helical" evidence="1">
    <location>
        <begin position="6"/>
        <end position="23"/>
    </location>
</feature>
<dbReference type="Proteomes" id="UP000677305">
    <property type="component" value="Chromosome"/>
</dbReference>
<sequence>MDLLVIILFGVILISCILIRLKPFEKHRKIFGIVFILIPLIIIIVSYFYDETDNIYDFIFINIYFIVLLVILTLLEKKTRENTYSYFGFFIVFYVIMFYSIRIMNGRLLISLNYMVIVLTFITNIKSIYKRDDRTVMIFANIIGIIIIGIMTMIYPKSYLTSTKQERILNGYLINEQEIDDEDIIEITVLSNPSVNNEKRIFVKIKDEGAFIYYYKSGEITGVEEKDFSK</sequence>
<feature type="transmembrane region" description="Helical" evidence="1">
    <location>
        <begin position="108"/>
        <end position="129"/>
    </location>
</feature>
<protein>
    <submittedName>
        <fullName evidence="2">Uncharacterized protein</fullName>
    </submittedName>
</protein>
<organism evidence="2 3">
    <name type="scientific">Vallitalea guaymasensis</name>
    <dbReference type="NCBI Taxonomy" id="1185412"/>
    <lineage>
        <taxon>Bacteria</taxon>
        <taxon>Bacillati</taxon>
        <taxon>Bacillota</taxon>
        <taxon>Clostridia</taxon>
        <taxon>Lachnospirales</taxon>
        <taxon>Vallitaleaceae</taxon>
        <taxon>Vallitalea</taxon>
    </lineage>
</organism>
<feature type="transmembrane region" description="Helical" evidence="1">
    <location>
        <begin position="136"/>
        <end position="155"/>
    </location>
</feature>
<dbReference type="EMBL" id="CP058561">
    <property type="protein sequence ID" value="QUH31075.1"/>
    <property type="molecule type" value="Genomic_DNA"/>
</dbReference>
<name>A0A8J8SE08_9FIRM</name>
<dbReference type="RefSeq" id="WP_212691151.1">
    <property type="nucleotide sequence ID" value="NZ_CP058561.1"/>
</dbReference>
<evidence type="ECO:0000256" key="1">
    <source>
        <dbReference type="SAM" id="Phobius"/>
    </source>
</evidence>
<feature type="transmembrane region" description="Helical" evidence="1">
    <location>
        <begin position="30"/>
        <end position="49"/>
    </location>
</feature>